<dbReference type="RefSeq" id="WP_126596529.1">
    <property type="nucleotide sequence ID" value="NZ_BIFQ01000001.1"/>
</dbReference>
<reference evidence="2" key="1">
    <citation type="submission" date="2018-12" db="EMBL/GenBank/DDBJ databases">
        <title>Tengunoibacter tsumagoiensis gen. nov., sp. nov., Dictyobacter kobayashii sp. nov., D. alpinus sp. nov., and D. joshuensis sp. nov. and description of Dictyobacteraceae fam. nov. within the order Ktedonobacterales isolated from Tengu-no-mugimeshi.</title>
        <authorList>
            <person name="Wang C.M."/>
            <person name="Zheng Y."/>
            <person name="Sakai Y."/>
            <person name="Toyoda A."/>
            <person name="Minakuchi Y."/>
            <person name="Abe K."/>
            <person name="Yokota A."/>
            <person name="Yabe S."/>
        </authorList>
    </citation>
    <scope>NUCLEOTIDE SEQUENCE [LARGE SCALE GENOMIC DNA]</scope>
    <source>
        <strain evidence="2">S-27</strain>
    </source>
</reference>
<dbReference type="EMBL" id="BIFQ01000001">
    <property type="protein sequence ID" value="GCE05492.1"/>
    <property type="molecule type" value="Genomic_DNA"/>
</dbReference>
<accession>A0A401ZF53</accession>
<name>A0A401ZF53_9CHLR</name>
<dbReference type="Proteomes" id="UP000287224">
    <property type="component" value="Unassembled WGS sequence"/>
</dbReference>
<dbReference type="AlphaFoldDB" id="A0A401ZF53"/>
<comment type="caution">
    <text evidence="1">The sequence shown here is derived from an EMBL/GenBank/DDBJ whole genome shotgun (WGS) entry which is preliminary data.</text>
</comment>
<sequence>MSRMVMKNGDIVNLETYDWSTYRGPVQLAAVVREIREKASRCQSDYPGHKVIFCFNSEDGAVPNEVQTGLQDLGVEVQTWP</sequence>
<keyword evidence="2" id="KW-1185">Reference proteome</keyword>
<evidence type="ECO:0000313" key="2">
    <source>
        <dbReference type="Proteomes" id="UP000287224"/>
    </source>
</evidence>
<proteinExistence type="predicted"/>
<evidence type="ECO:0000313" key="1">
    <source>
        <dbReference type="EMBL" id="GCE05492.1"/>
    </source>
</evidence>
<gene>
    <name evidence="1" type="ORF">KDAU_28210</name>
</gene>
<protein>
    <submittedName>
        <fullName evidence="1">Uncharacterized protein</fullName>
    </submittedName>
</protein>
<organism evidence="1 2">
    <name type="scientific">Dictyobacter aurantiacus</name>
    <dbReference type="NCBI Taxonomy" id="1936993"/>
    <lineage>
        <taxon>Bacteria</taxon>
        <taxon>Bacillati</taxon>
        <taxon>Chloroflexota</taxon>
        <taxon>Ktedonobacteria</taxon>
        <taxon>Ktedonobacterales</taxon>
        <taxon>Dictyobacteraceae</taxon>
        <taxon>Dictyobacter</taxon>
    </lineage>
</organism>